<dbReference type="EMBL" id="CP034348">
    <property type="protein sequence ID" value="QGX98153.1"/>
    <property type="molecule type" value="Genomic_DNA"/>
</dbReference>
<keyword evidence="4" id="KW-0010">Activator</keyword>
<evidence type="ECO:0000256" key="3">
    <source>
        <dbReference type="ARBA" id="ARBA00023125"/>
    </source>
</evidence>
<evidence type="ECO:0000313" key="8">
    <source>
        <dbReference type="Proteomes" id="UP000428330"/>
    </source>
</evidence>
<dbReference type="OrthoDB" id="9775392at2"/>
<dbReference type="KEGG" id="rom:EI983_07620"/>
<evidence type="ECO:0000256" key="5">
    <source>
        <dbReference type="ARBA" id="ARBA00023163"/>
    </source>
</evidence>
<dbReference type="GO" id="GO:0032993">
    <property type="term" value="C:protein-DNA complex"/>
    <property type="evidence" value="ECO:0007669"/>
    <property type="project" value="TreeGrafter"/>
</dbReference>
<feature type="domain" description="HTH lysR-type" evidence="6">
    <location>
        <begin position="3"/>
        <end position="60"/>
    </location>
</feature>
<dbReference type="GO" id="GO:0003677">
    <property type="term" value="F:DNA binding"/>
    <property type="evidence" value="ECO:0007669"/>
    <property type="project" value="UniProtKB-KW"/>
</dbReference>
<dbReference type="InterPro" id="IPR036390">
    <property type="entry name" value="WH_DNA-bd_sf"/>
</dbReference>
<dbReference type="Gene3D" id="1.10.10.10">
    <property type="entry name" value="Winged helix-like DNA-binding domain superfamily/Winged helix DNA-binding domain"/>
    <property type="match status" value="1"/>
</dbReference>
<dbReference type="Gene3D" id="3.40.190.10">
    <property type="entry name" value="Periplasmic binding protein-like II"/>
    <property type="match status" value="2"/>
</dbReference>
<comment type="similarity">
    <text evidence="1">Belongs to the LysR transcriptional regulatory family.</text>
</comment>
<protein>
    <submittedName>
        <fullName evidence="7">LysR family transcriptional regulator</fullName>
    </submittedName>
</protein>
<gene>
    <name evidence="7" type="ORF">EI983_07620</name>
</gene>
<dbReference type="Pfam" id="PF00126">
    <property type="entry name" value="HTH_1"/>
    <property type="match status" value="1"/>
</dbReference>
<dbReference type="InterPro" id="IPR036388">
    <property type="entry name" value="WH-like_DNA-bd_sf"/>
</dbReference>
<dbReference type="RefSeq" id="WP_157706785.1">
    <property type="nucleotide sequence ID" value="NZ_CP034348.1"/>
</dbReference>
<keyword evidence="5" id="KW-0804">Transcription</keyword>
<dbReference type="GO" id="GO:0003700">
    <property type="term" value="F:DNA-binding transcription factor activity"/>
    <property type="evidence" value="ECO:0007669"/>
    <property type="project" value="InterPro"/>
</dbReference>
<dbReference type="AlphaFoldDB" id="A0A6I6IQM3"/>
<dbReference type="Pfam" id="PF03466">
    <property type="entry name" value="LysR_substrate"/>
    <property type="match status" value="1"/>
</dbReference>
<evidence type="ECO:0000313" key="7">
    <source>
        <dbReference type="EMBL" id="QGX98153.1"/>
    </source>
</evidence>
<proteinExistence type="inferred from homology"/>
<dbReference type="CDD" id="cd08411">
    <property type="entry name" value="PBP2_OxyR"/>
    <property type="match status" value="1"/>
</dbReference>
<reference evidence="8" key="1">
    <citation type="submission" date="2018-12" db="EMBL/GenBank/DDBJ databases">
        <title>Complete genome sequence of Roseovarius sp. MME-070.</title>
        <authorList>
            <person name="Nam Y.-D."/>
            <person name="Kang J."/>
            <person name="Chung W.-H."/>
            <person name="Park Y.S."/>
        </authorList>
    </citation>
    <scope>NUCLEOTIDE SEQUENCE [LARGE SCALE GENOMIC DNA]</scope>
    <source>
        <strain evidence="8">MME-070</strain>
    </source>
</reference>
<dbReference type="PROSITE" id="PS50931">
    <property type="entry name" value="HTH_LYSR"/>
    <property type="match status" value="1"/>
</dbReference>
<dbReference type="SUPFAM" id="SSF46785">
    <property type="entry name" value="Winged helix' DNA-binding domain"/>
    <property type="match status" value="1"/>
</dbReference>
<dbReference type="FunFam" id="1.10.10.10:FF:000001">
    <property type="entry name" value="LysR family transcriptional regulator"/>
    <property type="match status" value="1"/>
</dbReference>
<keyword evidence="3" id="KW-0238">DNA-binding</keyword>
<keyword evidence="8" id="KW-1185">Reference proteome</keyword>
<dbReference type="InterPro" id="IPR000847">
    <property type="entry name" value="LysR_HTH_N"/>
</dbReference>
<accession>A0A6I6IQM3</accession>
<evidence type="ECO:0000259" key="6">
    <source>
        <dbReference type="PROSITE" id="PS50931"/>
    </source>
</evidence>
<keyword evidence="2" id="KW-0805">Transcription regulation</keyword>
<name>A0A6I6IQM3_9RHOB</name>
<evidence type="ECO:0000256" key="2">
    <source>
        <dbReference type="ARBA" id="ARBA00023015"/>
    </source>
</evidence>
<dbReference type="SUPFAM" id="SSF53850">
    <property type="entry name" value="Periplasmic binding protein-like II"/>
    <property type="match status" value="1"/>
</dbReference>
<dbReference type="PRINTS" id="PR00039">
    <property type="entry name" value="HTHLYSR"/>
</dbReference>
<dbReference type="PANTHER" id="PTHR30346">
    <property type="entry name" value="TRANSCRIPTIONAL DUAL REGULATOR HCAR-RELATED"/>
    <property type="match status" value="1"/>
</dbReference>
<organism evidence="7 8">
    <name type="scientific">Roseovarius faecimaris</name>
    <dbReference type="NCBI Taxonomy" id="2494550"/>
    <lineage>
        <taxon>Bacteria</taxon>
        <taxon>Pseudomonadati</taxon>
        <taxon>Pseudomonadota</taxon>
        <taxon>Alphaproteobacteria</taxon>
        <taxon>Rhodobacterales</taxon>
        <taxon>Roseobacteraceae</taxon>
        <taxon>Roseovarius</taxon>
    </lineage>
</organism>
<evidence type="ECO:0000256" key="1">
    <source>
        <dbReference type="ARBA" id="ARBA00009437"/>
    </source>
</evidence>
<sequence>MNVTFRQLTYFKALAEQRHFGRAAEVVNVSQPALSVQIREMEAALGQPLVERRAREAVLTPFGRMILHHAERVLAEMQALNEAARWRGGLSGRLNLGLIPTVAPYILTDVLEALRTGDISLDVQVQEAKTDRLIRALQSGQLDAAVMALPVVGEGLIAVPLFEDPFLLAGSAARLEALGEQSEALRPTGLGAAPLLLLEDGHCLTDQALEVCGRNRSHAQIDTGASSLPTLARLVAAGFGLTLIPELAAVAELRAAPDMRVIRFAAPEPSRQIGLVRRTSSQGEEWFAELSSILARVGERLLNAARLELAKKKEPAPKTGTGRNTR</sequence>
<dbReference type="Proteomes" id="UP000428330">
    <property type="component" value="Chromosome"/>
</dbReference>
<evidence type="ECO:0000256" key="4">
    <source>
        <dbReference type="ARBA" id="ARBA00023159"/>
    </source>
</evidence>
<dbReference type="InterPro" id="IPR005119">
    <property type="entry name" value="LysR_subst-bd"/>
</dbReference>
<dbReference type="PANTHER" id="PTHR30346:SF26">
    <property type="entry name" value="HYDROGEN PEROXIDE-INDUCIBLE GENES ACTIVATOR"/>
    <property type="match status" value="1"/>
</dbReference>